<feature type="domain" description="HD" evidence="2">
    <location>
        <begin position="64"/>
        <end position="256"/>
    </location>
</feature>
<name>A0ABW7MU38_9FLAO</name>
<dbReference type="PROSITE" id="PS51831">
    <property type="entry name" value="HD"/>
    <property type="match status" value="1"/>
</dbReference>
<dbReference type="InterPro" id="IPR003607">
    <property type="entry name" value="HD/PDEase_dom"/>
</dbReference>
<dbReference type="InterPro" id="IPR027432">
    <property type="entry name" value="dGTP_triphosphohydrolase_C"/>
</dbReference>
<dbReference type="Gene3D" id="1.10.3410.10">
    <property type="entry name" value="putative deoxyguanosinetriphosphate triphosphohydrolase like domain"/>
    <property type="match status" value="1"/>
</dbReference>
<dbReference type="PANTHER" id="PTHR11373:SF32">
    <property type="entry name" value="DEOXYGUANOSINETRIPHOSPHATE TRIPHOSPHOHYDROLASE"/>
    <property type="match status" value="1"/>
</dbReference>
<gene>
    <name evidence="3" type="ORF">V8G58_00240</name>
</gene>
<evidence type="ECO:0000256" key="1">
    <source>
        <dbReference type="ARBA" id="ARBA00022801"/>
    </source>
</evidence>
<comment type="caution">
    <text evidence="3">The sequence shown here is derived from an EMBL/GenBank/DDBJ whole genome shotgun (WGS) entry which is preliminary data.</text>
</comment>
<accession>A0ABW7MU38</accession>
<protein>
    <submittedName>
        <fullName evidence="3">Deoxyguanosinetriphosphate triphosphohydrolase</fullName>
    </submittedName>
</protein>
<evidence type="ECO:0000313" key="3">
    <source>
        <dbReference type="EMBL" id="MFH6770343.1"/>
    </source>
</evidence>
<dbReference type="InterPro" id="IPR023293">
    <property type="entry name" value="dGTP_triP_hydro_central_sf"/>
</dbReference>
<dbReference type="Proteomes" id="UP001610100">
    <property type="component" value="Unassembled WGS sequence"/>
</dbReference>
<dbReference type="Pfam" id="PF01966">
    <property type="entry name" value="HD"/>
    <property type="match status" value="1"/>
</dbReference>
<dbReference type="SMART" id="SM00471">
    <property type="entry name" value="HDc"/>
    <property type="match status" value="1"/>
</dbReference>
<dbReference type="Gene3D" id="1.10.3210.10">
    <property type="entry name" value="Hypothetical protein af1432"/>
    <property type="match status" value="1"/>
</dbReference>
<dbReference type="EMBL" id="JBAWKB010000001">
    <property type="protein sequence ID" value="MFH6770343.1"/>
    <property type="molecule type" value="Genomic_DNA"/>
</dbReference>
<evidence type="ECO:0000259" key="2">
    <source>
        <dbReference type="PROSITE" id="PS51831"/>
    </source>
</evidence>
<proteinExistence type="predicted"/>
<dbReference type="NCBIfam" id="TIGR01353">
    <property type="entry name" value="dGTP_triPase"/>
    <property type="match status" value="1"/>
</dbReference>
<dbReference type="NCBIfam" id="NF002205">
    <property type="entry name" value="PRK01096.1"/>
    <property type="match status" value="1"/>
</dbReference>
<dbReference type="PANTHER" id="PTHR11373">
    <property type="entry name" value="DEOXYNUCLEOSIDE TRIPHOSPHATE TRIPHOSPHOHYDROLASE"/>
    <property type="match status" value="1"/>
</dbReference>
<dbReference type="InterPro" id="IPR050135">
    <property type="entry name" value="dGTPase-like"/>
</dbReference>
<organism evidence="3 4">
    <name type="scientific">Gaetbulibacter aestuarii</name>
    <dbReference type="NCBI Taxonomy" id="1502358"/>
    <lineage>
        <taxon>Bacteria</taxon>
        <taxon>Pseudomonadati</taxon>
        <taxon>Bacteroidota</taxon>
        <taxon>Flavobacteriia</taxon>
        <taxon>Flavobacteriales</taxon>
        <taxon>Flavobacteriaceae</taxon>
        <taxon>Gaetbulibacter</taxon>
    </lineage>
</organism>
<reference evidence="3 4" key="1">
    <citation type="submission" date="2024-02" db="EMBL/GenBank/DDBJ databases">
        <title>A Gaetbulibacter species isolated from tidal flats and genomic insights of their niches.</title>
        <authorList>
            <person name="Ye Y."/>
        </authorList>
    </citation>
    <scope>NUCLEOTIDE SEQUENCE [LARGE SCALE GENOMIC DNA]</scope>
    <source>
        <strain evidence="3 4">KYW382</strain>
    </source>
</reference>
<dbReference type="InterPro" id="IPR006261">
    <property type="entry name" value="dGTPase"/>
</dbReference>
<evidence type="ECO:0000313" key="4">
    <source>
        <dbReference type="Proteomes" id="UP001610100"/>
    </source>
</evidence>
<dbReference type="SUPFAM" id="SSF109604">
    <property type="entry name" value="HD-domain/PDEase-like"/>
    <property type="match status" value="1"/>
</dbReference>
<sequence>MNWEQLLSLKRYGDTNKRLRKEQDDTRLGFEVDYDRVIFSAAFRSLQDKTQVIPLSQTDFVHTRLTHSLEVSVVGRSLGRLVGKKLIEKHPHLQKVHGYQANDFGAIVAAAALAHDIGNPPFGHSGEKAIGEFFKTGEGKQFKDELTAKEYQDLCDFEGNANGFKLLTESRPGRPGGLRLSYATLGAFMKYPKESLPKRPTNHIADKKYGFFQGEKEAFTDVAEELGLLKQKGDDLRYARHPLAFLVEAADDICYTIIDFEDGINLGLIQEEFALEFLSKIIRSNIKPENYYALSTKEDRIGYLRALAIGNLINEAAAIFMKNEEAILHGNFHTALLDKSQYEAQINDIIKISVQNIYQSSEVVDKEIAGYRVINTLLETYTQAVNNSFNNTAAHYDKLILKDWSPNLKLENSTLYQRLSSVCFHIASLSDSQAIKAYKKIQGFEL</sequence>
<keyword evidence="1" id="KW-0378">Hydrolase</keyword>
<dbReference type="Gene3D" id="1.10.3550.10">
    <property type="entry name" value="eoxyguanosinetriphosphate triphosphohydrolase domain-like"/>
    <property type="match status" value="1"/>
</dbReference>
<keyword evidence="4" id="KW-1185">Reference proteome</keyword>
<dbReference type="InterPro" id="IPR006674">
    <property type="entry name" value="HD_domain"/>
</dbReference>
<dbReference type="RefSeq" id="WP_344738434.1">
    <property type="nucleotide sequence ID" value="NZ_BAABAY010000001.1"/>
</dbReference>